<dbReference type="Proteomes" id="UP001610335">
    <property type="component" value="Unassembled WGS sequence"/>
</dbReference>
<evidence type="ECO:0000313" key="5">
    <source>
        <dbReference type="Proteomes" id="UP001610335"/>
    </source>
</evidence>
<evidence type="ECO:0000256" key="3">
    <source>
        <dbReference type="PROSITE-ProRule" id="PRU00023"/>
    </source>
</evidence>
<proteinExistence type="predicted"/>
<dbReference type="Pfam" id="PF12796">
    <property type="entry name" value="Ank_2"/>
    <property type="match status" value="3"/>
</dbReference>
<dbReference type="EMBL" id="JBFXLS010000057">
    <property type="protein sequence ID" value="KAL2822694.1"/>
    <property type="molecule type" value="Genomic_DNA"/>
</dbReference>
<dbReference type="Pfam" id="PF13637">
    <property type="entry name" value="Ank_4"/>
    <property type="match status" value="1"/>
</dbReference>
<dbReference type="Gene3D" id="1.25.40.20">
    <property type="entry name" value="Ankyrin repeat-containing domain"/>
    <property type="match status" value="3"/>
</dbReference>
<evidence type="ECO:0000256" key="1">
    <source>
        <dbReference type="ARBA" id="ARBA00022737"/>
    </source>
</evidence>
<evidence type="ECO:0000256" key="2">
    <source>
        <dbReference type="ARBA" id="ARBA00023043"/>
    </source>
</evidence>
<keyword evidence="5" id="KW-1185">Reference proteome</keyword>
<protein>
    <submittedName>
        <fullName evidence="4">Ankyrin repeat-containing domain protein</fullName>
    </submittedName>
</protein>
<dbReference type="PRINTS" id="PR01415">
    <property type="entry name" value="ANKYRIN"/>
</dbReference>
<keyword evidence="1" id="KW-0677">Repeat</keyword>
<feature type="repeat" description="ANK" evidence="3">
    <location>
        <begin position="302"/>
        <end position="334"/>
    </location>
</feature>
<sequence length="500" mass="54992">MTTLSTLPPELHLLICDHLPKEKDLNALTRLTPTLYTLLNPHLYRTHINTHKSAGLLWAAEHGQTHTIQRFVAHGADLTLRTPHGETAFILAAKSGHLGVLREIVVLGGMGGVVVVVEDMYMGEDRNHRTALLHACKNGHGEVVEFILSLDGVDPNHRRNGDGDDETALRVATAGGYEGIVRMLFATGKMDVRDDDLDLEPGSMFYMAIGRDRCGILRMLVEEHGADPGFVGSRGFTPLHHAAISNSHAVVEYLLSLGVDPDPVSDVVSTPFTHAVGGKHLRVMEMLVATGKVNCDFAEGVGRATPLASAAYMGSCEIVEYLLGLGVDINFRDGWGRMPLHRAAAAGHVDVVQLLLRQEGILADVPDFKGQRPLMSAIRNVEVVDLFLQRDDVEWDVADHKGETPLLVAASVNKEAVVEALIARGARIDCKDQHGRTPFAWAKWWQNEEMDRILLDYAKRCRYRQPVSVRDRVLIMEGQSMSPMVAIAEELRGRFEGIST</sequence>
<dbReference type="SUPFAM" id="SSF48403">
    <property type="entry name" value="Ankyrin repeat"/>
    <property type="match status" value="1"/>
</dbReference>
<dbReference type="Pfam" id="PF00023">
    <property type="entry name" value="Ank"/>
    <property type="match status" value="1"/>
</dbReference>
<dbReference type="PROSITE" id="PS50088">
    <property type="entry name" value="ANK_REPEAT"/>
    <property type="match status" value="4"/>
</dbReference>
<dbReference type="InterPro" id="IPR036770">
    <property type="entry name" value="Ankyrin_rpt-contain_sf"/>
</dbReference>
<feature type="repeat" description="ANK" evidence="3">
    <location>
        <begin position="335"/>
        <end position="357"/>
    </location>
</feature>
<accession>A0ABR4I4K9</accession>
<evidence type="ECO:0000313" key="4">
    <source>
        <dbReference type="EMBL" id="KAL2822694.1"/>
    </source>
</evidence>
<dbReference type="InterPro" id="IPR002110">
    <property type="entry name" value="Ankyrin_rpt"/>
</dbReference>
<gene>
    <name evidence="4" type="ORF">BDW59DRAFT_101862</name>
</gene>
<name>A0ABR4I4K9_9EURO</name>
<dbReference type="PANTHER" id="PTHR24198">
    <property type="entry name" value="ANKYRIN REPEAT AND PROTEIN KINASE DOMAIN-CONTAINING PROTEIN"/>
    <property type="match status" value="1"/>
</dbReference>
<comment type="caution">
    <text evidence="4">The sequence shown here is derived from an EMBL/GenBank/DDBJ whole genome shotgun (WGS) entry which is preliminary data.</text>
</comment>
<dbReference type="PROSITE" id="PS50297">
    <property type="entry name" value="ANK_REP_REGION"/>
    <property type="match status" value="4"/>
</dbReference>
<dbReference type="PANTHER" id="PTHR24198:SF194">
    <property type="entry name" value="INVERSIN-A"/>
    <property type="match status" value="1"/>
</dbReference>
<dbReference type="SMART" id="SM00248">
    <property type="entry name" value="ANK"/>
    <property type="match status" value="11"/>
</dbReference>
<organism evidence="4 5">
    <name type="scientific">Aspergillus cavernicola</name>
    <dbReference type="NCBI Taxonomy" id="176166"/>
    <lineage>
        <taxon>Eukaryota</taxon>
        <taxon>Fungi</taxon>
        <taxon>Dikarya</taxon>
        <taxon>Ascomycota</taxon>
        <taxon>Pezizomycotina</taxon>
        <taxon>Eurotiomycetes</taxon>
        <taxon>Eurotiomycetidae</taxon>
        <taxon>Eurotiales</taxon>
        <taxon>Aspergillaceae</taxon>
        <taxon>Aspergillus</taxon>
        <taxon>Aspergillus subgen. Nidulantes</taxon>
    </lineage>
</organism>
<feature type="repeat" description="ANK" evidence="3">
    <location>
        <begin position="234"/>
        <end position="266"/>
    </location>
</feature>
<keyword evidence="2 3" id="KW-0040">ANK repeat</keyword>
<reference evidence="4 5" key="1">
    <citation type="submission" date="2024-07" db="EMBL/GenBank/DDBJ databases">
        <title>Section-level genome sequencing and comparative genomics of Aspergillus sections Usti and Cavernicolus.</title>
        <authorList>
            <consortium name="Lawrence Berkeley National Laboratory"/>
            <person name="Nybo J.L."/>
            <person name="Vesth T.C."/>
            <person name="Theobald S."/>
            <person name="Frisvad J.C."/>
            <person name="Larsen T.O."/>
            <person name="Kjaerboelling I."/>
            <person name="Rothschild-Mancinelli K."/>
            <person name="Lyhne E.K."/>
            <person name="Kogle M.E."/>
            <person name="Barry K."/>
            <person name="Clum A."/>
            <person name="Na H."/>
            <person name="Ledsgaard L."/>
            <person name="Lin J."/>
            <person name="Lipzen A."/>
            <person name="Kuo A."/>
            <person name="Riley R."/>
            <person name="Mondo S."/>
            <person name="LaButti K."/>
            <person name="Haridas S."/>
            <person name="Pangalinan J."/>
            <person name="Salamov A.A."/>
            <person name="Simmons B.A."/>
            <person name="Magnuson J.K."/>
            <person name="Chen J."/>
            <person name="Drula E."/>
            <person name="Henrissat B."/>
            <person name="Wiebenga A."/>
            <person name="Lubbers R.J."/>
            <person name="Gomes A.C."/>
            <person name="Makela M.R."/>
            <person name="Stajich J."/>
            <person name="Grigoriev I.V."/>
            <person name="Mortensen U.H."/>
            <person name="De vries R.P."/>
            <person name="Baker S.E."/>
            <person name="Andersen M.R."/>
        </authorList>
    </citation>
    <scope>NUCLEOTIDE SEQUENCE [LARGE SCALE GENOMIC DNA]</scope>
    <source>
        <strain evidence="4 5">CBS 600.67</strain>
    </source>
</reference>
<feature type="repeat" description="ANK" evidence="3">
    <location>
        <begin position="401"/>
        <end position="433"/>
    </location>
</feature>